<keyword evidence="4" id="KW-0430">Lectin</keyword>
<dbReference type="GO" id="GO:0030246">
    <property type="term" value="F:carbohydrate binding"/>
    <property type="evidence" value="ECO:0007669"/>
    <property type="project" value="UniProtKB-KW"/>
</dbReference>
<evidence type="ECO:0000256" key="5">
    <source>
        <dbReference type="ARBA" id="ARBA00023026"/>
    </source>
</evidence>
<sequence length="96" mass="11027">MFAIRSLETGISLSPFRKTSKRLEDQNWFLKEIVTNDELKARDMHAKDLPFGYVQFISPRGDDICLAVLSEKSFGTKSCKQDLQDGTMQTIFLSYQ</sequence>
<dbReference type="Gene3D" id="2.80.10.50">
    <property type="match status" value="1"/>
</dbReference>
<keyword evidence="7" id="KW-0564">Palmitate</keyword>
<keyword evidence="9" id="KW-0449">Lipoprotein</keyword>
<keyword evidence="6" id="KW-0472">Membrane</keyword>
<evidence type="ECO:0000313" key="10">
    <source>
        <dbReference type="EMBL" id="BAF49117.1"/>
    </source>
</evidence>
<evidence type="ECO:0000256" key="2">
    <source>
        <dbReference type="ARBA" id="ARBA00022656"/>
    </source>
</evidence>
<evidence type="ECO:0000256" key="3">
    <source>
        <dbReference type="ARBA" id="ARBA00022729"/>
    </source>
</evidence>
<name>A4F299_CAMCO</name>
<evidence type="ECO:0000256" key="6">
    <source>
        <dbReference type="ARBA" id="ARBA00023136"/>
    </source>
</evidence>
<keyword evidence="3" id="KW-0732">Signal</keyword>
<keyword evidence="5" id="KW-0843">Virulence</keyword>
<proteinExistence type="predicted"/>
<accession>A4F299</accession>
<keyword evidence="8" id="KW-0998">Cell outer membrane</keyword>
<dbReference type="AlphaFoldDB" id="A4F299"/>
<dbReference type="InterPro" id="IPR035992">
    <property type="entry name" value="Ricin_B-like_lectins"/>
</dbReference>
<dbReference type="GO" id="GO:0090729">
    <property type="term" value="F:toxin activity"/>
    <property type="evidence" value="ECO:0007669"/>
    <property type="project" value="UniProtKB-KW"/>
</dbReference>
<evidence type="ECO:0000256" key="9">
    <source>
        <dbReference type="ARBA" id="ARBA00023288"/>
    </source>
</evidence>
<dbReference type="GO" id="GO:0009279">
    <property type="term" value="C:cell outer membrane"/>
    <property type="evidence" value="ECO:0007669"/>
    <property type="project" value="UniProtKB-SubCell"/>
</dbReference>
<evidence type="ECO:0000256" key="8">
    <source>
        <dbReference type="ARBA" id="ARBA00023237"/>
    </source>
</evidence>
<evidence type="ECO:0000256" key="1">
    <source>
        <dbReference type="ARBA" id="ARBA00004459"/>
    </source>
</evidence>
<comment type="subcellular location">
    <subcellularLocation>
        <location evidence="1">Cell outer membrane</location>
        <topology evidence="1">Lipid-anchor</topology>
    </subcellularLocation>
</comment>
<dbReference type="InterPro" id="IPR003558">
    <property type="entry name" value="CDtoxinA/C"/>
</dbReference>
<reference evidence="10" key="1">
    <citation type="journal article" date="2007" name="Microb. Pathog.">
        <title>Comparative analysis of cytolethal distending toxin (cdt) genes among Campylobacter jejuni, C. coli and C. fetus strains.</title>
        <authorList>
            <person name="Asakura M."/>
            <person name="Samosornsuk W."/>
            <person name="Taguchi M."/>
            <person name="Kobayashi K."/>
            <person name="Misawa N."/>
            <person name="Kusumoto M."/>
            <person name="Nishimura K."/>
            <person name="Matsuhisa A."/>
            <person name="Yamasaki S."/>
        </authorList>
    </citation>
    <scope>NUCLEOTIDE SEQUENCE</scope>
    <source>
        <strain evidence="10">ATCC33559</strain>
    </source>
</reference>
<dbReference type="Pfam" id="PF03498">
    <property type="entry name" value="CDtoxinA"/>
    <property type="match status" value="1"/>
</dbReference>
<evidence type="ECO:0000256" key="7">
    <source>
        <dbReference type="ARBA" id="ARBA00023139"/>
    </source>
</evidence>
<keyword evidence="2" id="KW-0800">Toxin</keyword>
<protein>
    <submittedName>
        <fullName evidence="10">Cytolethal distending toxin C</fullName>
    </submittedName>
</protein>
<dbReference type="EMBL" id="AB274793">
    <property type="protein sequence ID" value="BAF49117.1"/>
    <property type="molecule type" value="Genomic_RNA"/>
</dbReference>
<dbReference type="SUPFAM" id="SSF50370">
    <property type="entry name" value="Ricin B-like lectins"/>
    <property type="match status" value="1"/>
</dbReference>
<gene>
    <name evidence="10" type="primary">cdtC</name>
</gene>
<evidence type="ECO:0000256" key="4">
    <source>
        <dbReference type="ARBA" id="ARBA00022734"/>
    </source>
</evidence>
<organism evidence="10">
    <name type="scientific">Campylobacter coli</name>
    <dbReference type="NCBI Taxonomy" id="195"/>
    <lineage>
        <taxon>Bacteria</taxon>
        <taxon>Pseudomonadati</taxon>
        <taxon>Campylobacterota</taxon>
        <taxon>Epsilonproteobacteria</taxon>
        <taxon>Campylobacterales</taxon>
        <taxon>Campylobacteraceae</taxon>
        <taxon>Campylobacter</taxon>
    </lineage>
</organism>